<reference evidence="1 2" key="1">
    <citation type="submission" date="2017-05" db="EMBL/GenBank/DDBJ databases">
        <authorList>
            <person name="Varghese N."/>
            <person name="Submissions S."/>
        </authorList>
    </citation>
    <scope>NUCLEOTIDE SEQUENCE [LARGE SCALE GENOMIC DNA]</scope>
    <source>
        <strain evidence="1 2">DSM 25457</strain>
    </source>
</reference>
<organism evidence="1 2">
    <name type="scientific">Neorhodopirellula lusitana</name>
    <dbReference type="NCBI Taxonomy" id="445327"/>
    <lineage>
        <taxon>Bacteria</taxon>
        <taxon>Pseudomonadati</taxon>
        <taxon>Planctomycetota</taxon>
        <taxon>Planctomycetia</taxon>
        <taxon>Pirellulales</taxon>
        <taxon>Pirellulaceae</taxon>
        <taxon>Neorhodopirellula</taxon>
    </lineage>
</organism>
<accession>A0ABY1QG06</accession>
<dbReference type="EMBL" id="FXUG01000010">
    <property type="protein sequence ID" value="SMP66903.1"/>
    <property type="molecule type" value="Genomic_DNA"/>
</dbReference>
<dbReference type="Proteomes" id="UP001158067">
    <property type="component" value="Unassembled WGS sequence"/>
</dbReference>
<sequence>MMKHLDKSLDYRRVDDLSFPLGENVARMIALAGFEQRPDFERSEQGMPCVTGTKLLGL</sequence>
<proteinExistence type="predicted"/>
<evidence type="ECO:0000313" key="1">
    <source>
        <dbReference type="EMBL" id="SMP66903.1"/>
    </source>
</evidence>
<keyword evidence="2" id="KW-1185">Reference proteome</keyword>
<protein>
    <submittedName>
        <fullName evidence="1">Uncharacterized protein</fullName>
    </submittedName>
</protein>
<name>A0ABY1QG06_9BACT</name>
<dbReference type="RefSeq" id="WP_283433831.1">
    <property type="nucleotide sequence ID" value="NZ_FXUG01000010.1"/>
</dbReference>
<gene>
    <name evidence="1" type="ORF">SAMN06265222_11058</name>
</gene>
<evidence type="ECO:0000313" key="2">
    <source>
        <dbReference type="Proteomes" id="UP001158067"/>
    </source>
</evidence>
<comment type="caution">
    <text evidence="1">The sequence shown here is derived from an EMBL/GenBank/DDBJ whole genome shotgun (WGS) entry which is preliminary data.</text>
</comment>